<keyword evidence="1" id="KW-0812">Transmembrane</keyword>
<protein>
    <recommendedName>
        <fullName evidence="4">Solute:sodium symporter small subunit</fullName>
    </recommendedName>
</protein>
<feature type="transmembrane region" description="Helical" evidence="1">
    <location>
        <begin position="27"/>
        <end position="47"/>
    </location>
</feature>
<dbReference type="RefSeq" id="WP_089757725.1">
    <property type="nucleotide sequence ID" value="NZ_FNGO01000001.1"/>
</dbReference>
<keyword evidence="3" id="KW-1185">Reference proteome</keyword>
<proteinExistence type="predicted"/>
<gene>
    <name evidence="2" type="ORF">SAMN04488692_101171</name>
</gene>
<evidence type="ECO:0008006" key="4">
    <source>
        <dbReference type="Google" id="ProtNLM"/>
    </source>
</evidence>
<reference evidence="2 3" key="1">
    <citation type="submission" date="2016-10" db="EMBL/GenBank/DDBJ databases">
        <authorList>
            <person name="de Groot N.N."/>
        </authorList>
    </citation>
    <scope>NUCLEOTIDE SEQUENCE [LARGE SCALE GENOMIC DNA]</scope>
    <source>
        <strain evidence="2 3">SLAS-1</strain>
    </source>
</reference>
<evidence type="ECO:0000313" key="2">
    <source>
        <dbReference type="EMBL" id="SDL10470.1"/>
    </source>
</evidence>
<organism evidence="2 3">
    <name type="scientific">Halarsenatibacter silvermanii</name>
    <dbReference type="NCBI Taxonomy" id="321763"/>
    <lineage>
        <taxon>Bacteria</taxon>
        <taxon>Bacillati</taxon>
        <taxon>Bacillota</taxon>
        <taxon>Clostridia</taxon>
        <taxon>Halanaerobiales</taxon>
        <taxon>Halarsenatibacteraceae</taxon>
        <taxon>Halarsenatibacter</taxon>
    </lineage>
</organism>
<dbReference type="OrthoDB" id="2112928at2"/>
<evidence type="ECO:0000313" key="3">
    <source>
        <dbReference type="Proteomes" id="UP000199476"/>
    </source>
</evidence>
<dbReference type="AlphaFoldDB" id="A0A1G9HBY8"/>
<keyword evidence="1" id="KW-0472">Membrane</keyword>
<evidence type="ECO:0000256" key="1">
    <source>
        <dbReference type="SAM" id="Phobius"/>
    </source>
</evidence>
<accession>A0A1G9HBY8</accession>
<dbReference type="Proteomes" id="UP000199476">
    <property type="component" value="Unassembled WGS sequence"/>
</dbReference>
<keyword evidence="1" id="KW-1133">Transmembrane helix</keyword>
<dbReference type="EMBL" id="FNGO01000001">
    <property type="protein sequence ID" value="SDL10470.1"/>
    <property type="molecule type" value="Genomic_DNA"/>
</dbReference>
<name>A0A1G9HBY8_9FIRM</name>
<sequence>MIFLILIMINVPWFYTEGSYEPIILGFPYWAFVSLLSAVGISAWLVYMMTRLWDMEDLEEEYEDEYNPDN</sequence>
<dbReference type="STRING" id="321763.SAMN04488692_101171"/>